<keyword evidence="3" id="KW-0963">Cytoplasm</keyword>
<dbReference type="GO" id="GO:0005737">
    <property type="term" value="C:cytoplasm"/>
    <property type="evidence" value="ECO:0007669"/>
    <property type="project" value="UniProtKB-SubCell"/>
</dbReference>
<dbReference type="OrthoDB" id="73890at2759"/>
<dbReference type="Proteomes" id="UP000054350">
    <property type="component" value="Unassembled WGS sequence"/>
</dbReference>
<evidence type="ECO:0000313" key="8">
    <source>
        <dbReference type="EMBL" id="KNE69393.1"/>
    </source>
</evidence>
<dbReference type="PROSITE" id="PS01279">
    <property type="entry name" value="PCMT"/>
    <property type="match status" value="1"/>
</dbReference>
<evidence type="ECO:0000256" key="2">
    <source>
        <dbReference type="ARBA" id="ARBA00005369"/>
    </source>
</evidence>
<reference evidence="8 9" key="1">
    <citation type="submission" date="2009-11" db="EMBL/GenBank/DDBJ databases">
        <title>Annotation of Allomyces macrogynus ATCC 38327.</title>
        <authorList>
            <consortium name="The Broad Institute Genome Sequencing Platform"/>
            <person name="Russ C."/>
            <person name="Cuomo C."/>
            <person name="Burger G."/>
            <person name="Gray M.W."/>
            <person name="Holland P.W.H."/>
            <person name="King N."/>
            <person name="Lang F.B.F."/>
            <person name="Roger A.J."/>
            <person name="Ruiz-Trillo I."/>
            <person name="Young S.K."/>
            <person name="Zeng Q."/>
            <person name="Gargeya S."/>
            <person name="Fitzgerald M."/>
            <person name="Haas B."/>
            <person name="Abouelleil A."/>
            <person name="Alvarado L."/>
            <person name="Arachchi H.M."/>
            <person name="Berlin A."/>
            <person name="Chapman S.B."/>
            <person name="Gearin G."/>
            <person name="Goldberg J."/>
            <person name="Griggs A."/>
            <person name="Gujja S."/>
            <person name="Hansen M."/>
            <person name="Heiman D."/>
            <person name="Howarth C."/>
            <person name="Larimer J."/>
            <person name="Lui A."/>
            <person name="MacDonald P.J.P."/>
            <person name="McCowen C."/>
            <person name="Montmayeur A."/>
            <person name="Murphy C."/>
            <person name="Neiman D."/>
            <person name="Pearson M."/>
            <person name="Priest M."/>
            <person name="Roberts A."/>
            <person name="Saif S."/>
            <person name="Shea T."/>
            <person name="Sisk P."/>
            <person name="Stolte C."/>
            <person name="Sykes S."/>
            <person name="Wortman J."/>
            <person name="Nusbaum C."/>
            <person name="Birren B."/>
        </authorList>
    </citation>
    <scope>NUCLEOTIDE SEQUENCE [LARGE SCALE GENOMIC DNA]</scope>
    <source>
        <strain evidence="8 9">ATCC 38327</strain>
    </source>
</reference>
<dbReference type="EC" id="2.1.1.77" evidence="7"/>
<dbReference type="InterPro" id="IPR000682">
    <property type="entry name" value="PCMT"/>
</dbReference>
<keyword evidence="6 7" id="KW-0949">S-adenosyl-L-methionine</keyword>
<dbReference type="GO" id="GO:0032259">
    <property type="term" value="P:methylation"/>
    <property type="evidence" value="ECO:0007669"/>
    <property type="project" value="UniProtKB-KW"/>
</dbReference>
<name>A0A0L0T3I1_ALLM3</name>
<dbReference type="GO" id="GO:0004719">
    <property type="term" value="F:protein-L-isoaspartate (D-aspartate) O-methyltransferase activity"/>
    <property type="evidence" value="ECO:0007669"/>
    <property type="project" value="UniProtKB-UniRule"/>
</dbReference>
<evidence type="ECO:0000256" key="4">
    <source>
        <dbReference type="ARBA" id="ARBA00022603"/>
    </source>
</evidence>
<evidence type="ECO:0000256" key="7">
    <source>
        <dbReference type="RuleBase" id="RU003802"/>
    </source>
</evidence>
<dbReference type="SUPFAM" id="SSF53335">
    <property type="entry name" value="S-adenosyl-L-methionine-dependent methyltransferases"/>
    <property type="match status" value="1"/>
</dbReference>
<evidence type="ECO:0000256" key="6">
    <source>
        <dbReference type="ARBA" id="ARBA00022691"/>
    </source>
</evidence>
<protein>
    <recommendedName>
        <fullName evidence="7">Protein-L-isoaspartate O-methyltransferase</fullName>
        <ecNumber evidence="7">2.1.1.77</ecNumber>
    </recommendedName>
</protein>
<dbReference type="Gene3D" id="3.40.50.150">
    <property type="entry name" value="Vaccinia Virus protein VP39"/>
    <property type="match status" value="1"/>
</dbReference>
<sequence length="198" mass="20930">MLAIDRGHYVRPGSSAYMDAPQTIGYSATISAPHMHAYALDLLEPYLRPGHRVLDVGCGSGYLAACMAEMVGPEGKVVALDHIPELVEMTRGNVERDQPGWTANGRVECVVGDGREGYPARAPYSAIHVGAAAATIPQPLVDQLASPGRMILPVARSYGGQALMQVDKDADGTVTTHSLMGVMYVPLTDKDAQLSGAV</sequence>
<evidence type="ECO:0000256" key="3">
    <source>
        <dbReference type="ARBA" id="ARBA00022490"/>
    </source>
</evidence>
<organism evidence="8 9">
    <name type="scientific">Allomyces macrogynus (strain ATCC 38327)</name>
    <name type="common">Allomyces javanicus var. macrogynus</name>
    <dbReference type="NCBI Taxonomy" id="578462"/>
    <lineage>
        <taxon>Eukaryota</taxon>
        <taxon>Fungi</taxon>
        <taxon>Fungi incertae sedis</taxon>
        <taxon>Blastocladiomycota</taxon>
        <taxon>Blastocladiomycetes</taxon>
        <taxon>Blastocladiales</taxon>
        <taxon>Blastocladiaceae</taxon>
        <taxon>Allomyces</taxon>
    </lineage>
</organism>
<keyword evidence="9" id="KW-1185">Reference proteome</keyword>
<gene>
    <name evidence="8" type="ORF">AMAG_13758</name>
</gene>
<comment type="catalytic activity">
    <reaction evidence="7">
        <text>[protein]-L-isoaspartate + S-adenosyl-L-methionine = [protein]-L-isoaspartate alpha-methyl ester + S-adenosyl-L-homocysteine</text>
        <dbReference type="Rhea" id="RHEA:12705"/>
        <dbReference type="Rhea" id="RHEA-COMP:12143"/>
        <dbReference type="Rhea" id="RHEA-COMP:12144"/>
        <dbReference type="ChEBI" id="CHEBI:57856"/>
        <dbReference type="ChEBI" id="CHEBI:59789"/>
        <dbReference type="ChEBI" id="CHEBI:90596"/>
        <dbReference type="ChEBI" id="CHEBI:90598"/>
        <dbReference type="EC" id="2.1.1.77"/>
    </reaction>
</comment>
<proteinExistence type="inferred from homology"/>
<dbReference type="VEuPathDB" id="FungiDB:AMAG_13758"/>
<dbReference type="PANTHER" id="PTHR11579:SF0">
    <property type="entry name" value="PROTEIN-L-ISOASPARTATE(D-ASPARTATE) O-METHYLTRANSFERASE"/>
    <property type="match status" value="1"/>
</dbReference>
<keyword evidence="4 7" id="KW-0489">Methyltransferase</keyword>
<keyword evidence="5 7" id="KW-0808">Transferase</keyword>
<comment type="subcellular location">
    <subcellularLocation>
        <location evidence="1">Cytoplasm</location>
    </subcellularLocation>
</comment>
<evidence type="ECO:0000313" key="9">
    <source>
        <dbReference type="Proteomes" id="UP000054350"/>
    </source>
</evidence>
<comment type="similarity">
    <text evidence="2 7">Belongs to the methyltransferase superfamily. L-isoaspartyl/D-aspartyl protein methyltransferase family.</text>
</comment>
<accession>A0A0L0T3I1</accession>
<dbReference type="InterPro" id="IPR029063">
    <property type="entry name" value="SAM-dependent_MTases_sf"/>
</dbReference>
<dbReference type="Pfam" id="PF01135">
    <property type="entry name" value="PCMT"/>
    <property type="match status" value="1"/>
</dbReference>
<dbReference type="CDD" id="cd02440">
    <property type="entry name" value="AdoMet_MTases"/>
    <property type="match status" value="1"/>
</dbReference>
<dbReference type="AlphaFoldDB" id="A0A0L0T3I1"/>
<reference evidence="9" key="2">
    <citation type="submission" date="2009-11" db="EMBL/GenBank/DDBJ databases">
        <title>The Genome Sequence of Allomyces macrogynus strain ATCC 38327.</title>
        <authorList>
            <consortium name="The Broad Institute Genome Sequencing Platform"/>
            <person name="Russ C."/>
            <person name="Cuomo C."/>
            <person name="Shea T."/>
            <person name="Young S.K."/>
            <person name="Zeng Q."/>
            <person name="Koehrsen M."/>
            <person name="Haas B."/>
            <person name="Borodovsky M."/>
            <person name="Guigo R."/>
            <person name="Alvarado L."/>
            <person name="Berlin A."/>
            <person name="Borenstein D."/>
            <person name="Chen Z."/>
            <person name="Engels R."/>
            <person name="Freedman E."/>
            <person name="Gellesch M."/>
            <person name="Goldberg J."/>
            <person name="Griggs A."/>
            <person name="Gujja S."/>
            <person name="Heiman D."/>
            <person name="Hepburn T."/>
            <person name="Howarth C."/>
            <person name="Jen D."/>
            <person name="Larson L."/>
            <person name="Lewis B."/>
            <person name="Mehta T."/>
            <person name="Park D."/>
            <person name="Pearson M."/>
            <person name="Roberts A."/>
            <person name="Saif S."/>
            <person name="Shenoy N."/>
            <person name="Sisk P."/>
            <person name="Stolte C."/>
            <person name="Sykes S."/>
            <person name="Walk T."/>
            <person name="White J."/>
            <person name="Yandava C."/>
            <person name="Burger G."/>
            <person name="Gray M.W."/>
            <person name="Holland P.W.H."/>
            <person name="King N."/>
            <person name="Lang F.B.F."/>
            <person name="Roger A.J."/>
            <person name="Ruiz-Trillo I."/>
            <person name="Lander E."/>
            <person name="Nusbaum C."/>
        </authorList>
    </citation>
    <scope>NUCLEOTIDE SEQUENCE [LARGE SCALE GENOMIC DNA]</scope>
    <source>
        <strain evidence="9">ATCC 38327</strain>
    </source>
</reference>
<dbReference type="eggNOG" id="KOG1661">
    <property type="taxonomic scope" value="Eukaryota"/>
</dbReference>
<dbReference type="PANTHER" id="PTHR11579">
    <property type="entry name" value="PROTEIN-L-ISOASPARTATE O-METHYLTRANSFERASE"/>
    <property type="match status" value="1"/>
</dbReference>
<dbReference type="EMBL" id="GG745360">
    <property type="protein sequence ID" value="KNE69393.1"/>
    <property type="molecule type" value="Genomic_DNA"/>
</dbReference>
<evidence type="ECO:0000256" key="5">
    <source>
        <dbReference type="ARBA" id="ARBA00022679"/>
    </source>
</evidence>
<dbReference type="STRING" id="578462.A0A0L0T3I1"/>
<evidence type="ECO:0000256" key="1">
    <source>
        <dbReference type="ARBA" id="ARBA00004496"/>
    </source>
</evidence>
<dbReference type="NCBIfam" id="TIGR00080">
    <property type="entry name" value="pimt"/>
    <property type="match status" value="1"/>
</dbReference>
<dbReference type="OMA" id="HMHASAC"/>